<sequence>MNIFWRELGNSRKSMILWGVGLLFIVVSGMSKYDTMKSTGRSVNEIFGAMPKSLQAIFGLTSLDLTTITGYFGMLFSYLVLMAAIHAVLLGSTMIAKEERDNTSEFLMAKPVSRTRIIASKLAASLVLLFLFNLVTYGLSAGMVNYYEPSAGLSGIGRLMIGMLILQMIFLSVGMAVAAVSRRPRMTVSISTGLLVFTYILSIAIELNDKLDALRYITPFKYFEAEKLVGDTGFKGVYIGLSAVIILGAVTLAFVAYQKRDLKI</sequence>
<organism evidence="2 3">
    <name type="scientific">Fictibacillus solisalsi</name>
    <dbReference type="NCBI Taxonomy" id="459525"/>
    <lineage>
        <taxon>Bacteria</taxon>
        <taxon>Bacillati</taxon>
        <taxon>Bacillota</taxon>
        <taxon>Bacilli</taxon>
        <taxon>Bacillales</taxon>
        <taxon>Fictibacillaceae</taxon>
        <taxon>Fictibacillus</taxon>
    </lineage>
</organism>
<dbReference type="OrthoDB" id="9800309at2"/>
<dbReference type="PANTHER" id="PTHR37305">
    <property type="entry name" value="INTEGRAL MEMBRANE PROTEIN-RELATED"/>
    <property type="match status" value="1"/>
</dbReference>
<feature type="transmembrane region" description="Helical" evidence="1">
    <location>
        <begin position="159"/>
        <end position="180"/>
    </location>
</feature>
<dbReference type="Pfam" id="PF12679">
    <property type="entry name" value="ABC2_membrane_2"/>
    <property type="match status" value="1"/>
</dbReference>
<name>A0A1H0A4U4_9BACL</name>
<feature type="transmembrane region" description="Helical" evidence="1">
    <location>
        <begin position="15"/>
        <end position="33"/>
    </location>
</feature>
<dbReference type="AlphaFoldDB" id="A0A1H0A4U4"/>
<proteinExistence type="predicted"/>
<reference evidence="3" key="1">
    <citation type="submission" date="2016-10" db="EMBL/GenBank/DDBJ databases">
        <authorList>
            <person name="Varghese N."/>
            <person name="Submissions S."/>
        </authorList>
    </citation>
    <scope>NUCLEOTIDE SEQUENCE [LARGE SCALE GENOMIC DNA]</scope>
    <source>
        <strain evidence="3">CGMCC 1.6854</strain>
    </source>
</reference>
<evidence type="ECO:0000256" key="1">
    <source>
        <dbReference type="SAM" id="Phobius"/>
    </source>
</evidence>
<dbReference type="PANTHER" id="PTHR37305:SF1">
    <property type="entry name" value="MEMBRANE PROTEIN"/>
    <property type="match status" value="1"/>
</dbReference>
<dbReference type="RefSeq" id="WP_090237556.1">
    <property type="nucleotide sequence ID" value="NZ_FNHW01000002.1"/>
</dbReference>
<feature type="transmembrane region" description="Helical" evidence="1">
    <location>
        <begin position="78"/>
        <end position="96"/>
    </location>
</feature>
<evidence type="ECO:0000313" key="2">
    <source>
        <dbReference type="EMBL" id="SDN28550.1"/>
    </source>
</evidence>
<dbReference type="STRING" id="459525.SAMN04488137_3924"/>
<feature type="transmembrane region" description="Helical" evidence="1">
    <location>
        <begin position="117"/>
        <end position="139"/>
    </location>
</feature>
<dbReference type="Proteomes" id="UP000199544">
    <property type="component" value="Unassembled WGS sequence"/>
</dbReference>
<keyword evidence="1" id="KW-0472">Membrane</keyword>
<keyword evidence="1" id="KW-0812">Transmembrane</keyword>
<feature type="transmembrane region" description="Helical" evidence="1">
    <location>
        <begin position="237"/>
        <end position="257"/>
    </location>
</feature>
<evidence type="ECO:0000313" key="3">
    <source>
        <dbReference type="Proteomes" id="UP000199544"/>
    </source>
</evidence>
<protein>
    <submittedName>
        <fullName evidence="2">ABC-2 type transport system permease protein</fullName>
    </submittedName>
</protein>
<keyword evidence="3" id="KW-1185">Reference proteome</keyword>
<dbReference type="EMBL" id="FNHW01000002">
    <property type="protein sequence ID" value="SDN28550.1"/>
    <property type="molecule type" value="Genomic_DNA"/>
</dbReference>
<feature type="transmembrane region" description="Helical" evidence="1">
    <location>
        <begin position="187"/>
        <end position="205"/>
    </location>
</feature>
<dbReference type="GO" id="GO:0140359">
    <property type="term" value="F:ABC-type transporter activity"/>
    <property type="evidence" value="ECO:0007669"/>
    <property type="project" value="InterPro"/>
</dbReference>
<dbReference type="GO" id="GO:0005886">
    <property type="term" value="C:plasma membrane"/>
    <property type="evidence" value="ECO:0007669"/>
    <property type="project" value="UniProtKB-SubCell"/>
</dbReference>
<gene>
    <name evidence="2" type="ORF">SAMN04488137_3924</name>
</gene>
<accession>A0A1H0A4U4</accession>
<keyword evidence="1" id="KW-1133">Transmembrane helix</keyword>